<proteinExistence type="predicted"/>
<name>A0ABR2G8Z1_9ROSI</name>
<accession>A0ABR2G8Z1</accession>
<dbReference type="EMBL" id="JBBPBM010000002">
    <property type="protein sequence ID" value="KAK8597042.1"/>
    <property type="molecule type" value="Genomic_DNA"/>
</dbReference>
<evidence type="ECO:0000313" key="1">
    <source>
        <dbReference type="EMBL" id="KAK8597042.1"/>
    </source>
</evidence>
<organism evidence="1 2">
    <name type="scientific">Hibiscus sabdariffa</name>
    <name type="common">roselle</name>
    <dbReference type="NCBI Taxonomy" id="183260"/>
    <lineage>
        <taxon>Eukaryota</taxon>
        <taxon>Viridiplantae</taxon>
        <taxon>Streptophyta</taxon>
        <taxon>Embryophyta</taxon>
        <taxon>Tracheophyta</taxon>
        <taxon>Spermatophyta</taxon>
        <taxon>Magnoliopsida</taxon>
        <taxon>eudicotyledons</taxon>
        <taxon>Gunneridae</taxon>
        <taxon>Pentapetalae</taxon>
        <taxon>rosids</taxon>
        <taxon>malvids</taxon>
        <taxon>Malvales</taxon>
        <taxon>Malvaceae</taxon>
        <taxon>Malvoideae</taxon>
        <taxon>Hibiscus</taxon>
    </lineage>
</organism>
<gene>
    <name evidence="1" type="ORF">V6N12_065519</name>
</gene>
<comment type="caution">
    <text evidence="1">The sequence shown here is derived from an EMBL/GenBank/DDBJ whole genome shotgun (WGS) entry which is preliminary data.</text>
</comment>
<protein>
    <submittedName>
        <fullName evidence="1">Uncharacterized protein</fullName>
    </submittedName>
</protein>
<keyword evidence="2" id="KW-1185">Reference proteome</keyword>
<sequence>MPILVHGTTIVSIVVVHRRLVVSLPSPNTPLFLNSFFLSSASRNKLEKLTKAAQKPPPRVFDLTTDRFGASSPSTHSPPRLLSFSLVLRSIYQRVWALPLRITAVPPLTSSPATVLQRAKTSSTLSSAPSFFSSV</sequence>
<reference evidence="1 2" key="1">
    <citation type="journal article" date="2024" name="G3 (Bethesda)">
        <title>Genome assembly of Hibiscus sabdariffa L. provides insights into metabolisms of medicinal natural products.</title>
        <authorList>
            <person name="Kim T."/>
        </authorList>
    </citation>
    <scope>NUCLEOTIDE SEQUENCE [LARGE SCALE GENOMIC DNA]</scope>
    <source>
        <strain evidence="1">TK-2024</strain>
        <tissue evidence="1">Old leaves</tissue>
    </source>
</reference>
<evidence type="ECO:0000313" key="2">
    <source>
        <dbReference type="Proteomes" id="UP001472677"/>
    </source>
</evidence>
<dbReference type="Proteomes" id="UP001472677">
    <property type="component" value="Unassembled WGS sequence"/>
</dbReference>